<reference evidence="1" key="2">
    <citation type="journal article" date="2021" name="PeerJ">
        <title>Extensive microbial diversity within the chicken gut microbiome revealed by metagenomics and culture.</title>
        <authorList>
            <person name="Gilroy R."/>
            <person name="Ravi A."/>
            <person name="Getino M."/>
            <person name="Pursley I."/>
            <person name="Horton D.L."/>
            <person name="Alikhan N.F."/>
            <person name="Baker D."/>
            <person name="Gharbi K."/>
            <person name="Hall N."/>
            <person name="Watson M."/>
            <person name="Adriaenssens E.M."/>
            <person name="Foster-Nyarko E."/>
            <person name="Jarju S."/>
            <person name="Secka A."/>
            <person name="Antonio M."/>
            <person name="Oren A."/>
            <person name="Chaudhuri R.R."/>
            <person name="La Ragione R."/>
            <person name="Hildebrand F."/>
            <person name="Pallen M.J."/>
        </authorList>
    </citation>
    <scope>NUCLEOTIDE SEQUENCE</scope>
    <source>
        <strain evidence="1">CHK158-818</strain>
    </source>
</reference>
<evidence type="ECO:0000313" key="1">
    <source>
        <dbReference type="EMBL" id="HIU54588.1"/>
    </source>
</evidence>
<dbReference type="InterPro" id="IPR019546">
    <property type="entry name" value="TAT_signal_bac_arc"/>
</dbReference>
<dbReference type="InterPro" id="IPR006311">
    <property type="entry name" value="TAT_signal"/>
</dbReference>
<comment type="caution">
    <text evidence="1">The sequence shown here is derived from an EMBL/GenBank/DDBJ whole genome shotgun (WGS) entry which is preliminary data.</text>
</comment>
<sequence length="70" mass="7338">MNLDSKFSRRNFLKTASALTAASALPGVWLSSTGLSSCSSGPRKPKFVSPNDKVNLACVGIGNRGGEIIR</sequence>
<proteinExistence type="predicted"/>
<evidence type="ECO:0000313" key="2">
    <source>
        <dbReference type="Proteomes" id="UP000824112"/>
    </source>
</evidence>
<dbReference type="NCBIfam" id="TIGR01409">
    <property type="entry name" value="TAT_signal_seq"/>
    <property type="match status" value="1"/>
</dbReference>
<dbReference type="Pfam" id="PF10518">
    <property type="entry name" value="TAT_signal"/>
    <property type="match status" value="1"/>
</dbReference>
<protein>
    <submittedName>
        <fullName evidence="1">Twin-arginine translocation signal domain-containing protein</fullName>
    </submittedName>
</protein>
<name>A0A9D1M6S0_9BACT</name>
<reference evidence="1" key="1">
    <citation type="submission" date="2020-10" db="EMBL/GenBank/DDBJ databases">
        <authorList>
            <person name="Gilroy R."/>
        </authorList>
    </citation>
    <scope>NUCLEOTIDE SEQUENCE</scope>
    <source>
        <strain evidence="1">CHK158-818</strain>
    </source>
</reference>
<feature type="non-terminal residue" evidence="1">
    <location>
        <position position="70"/>
    </location>
</feature>
<gene>
    <name evidence="1" type="ORF">IAB03_02125</name>
</gene>
<dbReference type="PROSITE" id="PS51318">
    <property type="entry name" value="TAT"/>
    <property type="match status" value="1"/>
</dbReference>
<accession>A0A9D1M6S0</accession>
<dbReference type="Proteomes" id="UP000824112">
    <property type="component" value="Unassembled WGS sequence"/>
</dbReference>
<dbReference type="EMBL" id="DVNA01000047">
    <property type="protein sequence ID" value="HIU54588.1"/>
    <property type="molecule type" value="Genomic_DNA"/>
</dbReference>
<dbReference type="AlphaFoldDB" id="A0A9D1M6S0"/>
<organism evidence="1 2">
    <name type="scientific">Candidatus Gallibacteroides avistercoris</name>
    <dbReference type="NCBI Taxonomy" id="2840833"/>
    <lineage>
        <taxon>Bacteria</taxon>
        <taxon>Pseudomonadati</taxon>
        <taxon>Bacteroidota</taxon>
        <taxon>Bacteroidia</taxon>
        <taxon>Bacteroidales</taxon>
        <taxon>Bacteroidaceae</taxon>
        <taxon>Bacteroidaceae incertae sedis</taxon>
        <taxon>Candidatus Gallibacteroides</taxon>
    </lineage>
</organism>